<dbReference type="RefSeq" id="WP_148664525.1">
    <property type="nucleotide sequence ID" value="NZ_CP018845.1"/>
</dbReference>
<evidence type="ECO:0000313" key="2">
    <source>
        <dbReference type="Proteomes" id="UP000536746"/>
    </source>
</evidence>
<reference evidence="1 2" key="1">
    <citation type="journal article" date="2020" name="Front. Plant Sci.">
        <title>Isolation of Rhizosphere Bacteria That Improve Quality and Water Stress Tolerance in Greenhouse Ornamentals.</title>
        <authorList>
            <person name="Nordstedt N.P."/>
            <person name="Jones M.L."/>
        </authorList>
    </citation>
    <scope>NUCLEOTIDE SEQUENCE [LARGE SCALE GENOMIC DNA]</scope>
    <source>
        <strain evidence="1 2">C6C2</strain>
    </source>
</reference>
<organism evidence="1 2">
    <name type="scientific">Herbaspirillum robiniae</name>
    <dbReference type="NCBI Taxonomy" id="2014887"/>
    <lineage>
        <taxon>Bacteria</taxon>
        <taxon>Pseudomonadati</taxon>
        <taxon>Pseudomonadota</taxon>
        <taxon>Betaproteobacteria</taxon>
        <taxon>Burkholderiales</taxon>
        <taxon>Oxalobacteraceae</taxon>
        <taxon>Herbaspirillum</taxon>
    </lineage>
</organism>
<protein>
    <submittedName>
        <fullName evidence="1">Uncharacterized protein</fullName>
    </submittedName>
</protein>
<dbReference type="Proteomes" id="UP000536746">
    <property type="component" value="Unassembled WGS sequence"/>
</dbReference>
<dbReference type="EMBL" id="JABFMT010000002">
    <property type="protein sequence ID" value="NUU00500.1"/>
    <property type="molecule type" value="Genomic_DNA"/>
</dbReference>
<sequence>MMSLAAPVVAGHLVQFSRYVARLSIGKKQVNKQSINLLITSQTINKLIGDRLTLIESCFLLVSMLRGSDASHPQSASIIKTGDTHDHRLFFRF</sequence>
<keyword evidence="2" id="KW-1185">Reference proteome</keyword>
<accession>A0ABX2LPJ2</accession>
<evidence type="ECO:0000313" key="1">
    <source>
        <dbReference type="EMBL" id="NUU00500.1"/>
    </source>
</evidence>
<proteinExistence type="predicted"/>
<name>A0ABX2LPJ2_9BURK</name>
<gene>
    <name evidence="1" type="ORF">HNO84_02735</name>
</gene>
<comment type="caution">
    <text evidence="1">The sequence shown here is derived from an EMBL/GenBank/DDBJ whole genome shotgun (WGS) entry which is preliminary data.</text>
</comment>